<keyword evidence="4" id="KW-1185">Reference proteome</keyword>
<evidence type="ECO:0000313" key="3">
    <source>
        <dbReference type="EMBL" id="GMH77796.1"/>
    </source>
</evidence>
<dbReference type="EMBL" id="BRXY01000213">
    <property type="protein sequence ID" value="GMH77796.1"/>
    <property type="molecule type" value="Genomic_DNA"/>
</dbReference>
<dbReference type="OrthoDB" id="6516566at2759"/>
<dbReference type="Proteomes" id="UP001165085">
    <property type="component" value="Unassembled WGS sequence"/>
</dbReference>
<feature type="region of interest" description="Disordered" evidence="2">
    <location>
        <begin position="23"/>
        <end position="60"/>
    </location>
</feature>
<gene>
    <name evidence="3" type="ORF">TrST_g13872</name>
</gene>
<feature type="coiled-coil region" evidence="1">
    <location>
        <begin position="142"/>
        <end position="219"/>
    </location>
</feature>
<reference evidence="4" key="1">
    <citation type="journal article" date="2023" name="Commun. Biol.">
        <title>Genome analysis of Parmales, the sister group of diatoms, reveals the evolutionary specialization of diatoms from phago-mixotrophs to photoautotrophs.</title>
        <authorList>
            <person name="Ban H."/>
            <person name="Sato S."/>
            <person name="Yoshikawa S."/>
            <person name="Yamada K."/>
            <person name="Nakamura Y."/>
            <person name="Ichinomiya M."/>
            <person name="Sato N."/>
            <person name="Blanc-Mathieu R."/>
            <person name="Endo H."/>
            <person name="Kuwata A."/>
            <person name="Ogata H."/>
        </authorList>
    </citation>
    <scope>NUCLEOTIDE SEQUENCE [LARGE SCALE GENOMIC DNA]</scope>
    <source>
        <strain evidence="4">NIES 3701</strain>
    </source>
</reference>
<evidence type="ECO:0000256" key="2">
    <source>
        <dbReference type="SAM" id="MobiDB-lite"/>
    </source>
</evidence>
<proteinExistence type="predicted"/>
<name>A0A9W7ARC8_9STRA</name>
<accession>A0A9W7ARC8</accession>
<evidence type="ECO:0000313" key="4">
    <source>
        <dbReference type="Proteomes" id="UP001165085"/>
    </source>
</evidence>
<feature type="coiled-coil region" evidence="1">
    <location>
        <begin position="78"/>
        <end position="112"/>
    </location>
</feature>
<sequence>MPTSPPSPVTLHCMRSELSVLRALPYQPPPSPPPPPPSSGSMYDTLLDTYDPPSPESGRTKGIVKSLRVRAKTLAKYVSELTDELSMEQLRAQSLQSNMKRLTLDRSRLQTSLQVSSEQGAAMESEKVALVQEATNLKVQFAEELSEVHKTYSTQLSSLNEKNVSLKSELKIAQHKCIEVESFLSSTPGRNYNKLEGVLAETKLRLALAQAERDELELKCETCSMCSGSERDWENERLFTGGAHDCVQPTGYKKNKNSMAGIGSRRILGELNEENVG</sequence>
<dbReference type="AlphaFoldDB" id="A0A9W7ARC8"/>
<protein>
    <submittedName>
        <fullName evidence="3">Uncharacterized protein</fullName>
    </submittedName>
</protein>
<feature type="compositionally biased region" description="Pro residues" evidence="2">
    <location>
        <begin position="26"/>
        <end position="38"/>
    </location>
</feature>
<evidence type="ECO:0000256" key="1">
    <source>
        <dbReference type="SAM" id="Coils"/>
    </source>
</evidence>
<organism evidence="3 4">
    <name type="scientific">Triparma strigata</name>
    <dbReference type="NCBI Taxonomy" id="1606541"/>
    <lineage>
        <taxon>Eukaryota</taxon>
        <taxon>Sar</taxon>
        <taxon>Stramenopiles</taxon>
        <taxon>Ochrophyta</taxon>
        <taxon>Bolidophyceae</taxon>
        <taxon>Parmales</taxon>
        <taxon>Triparmaceae</taxon>
        <taxon>Triparma</taxon>
    </lineage>
</organism>
<keyword evidence="1" id="KW-0175">Coiled coil</keyword>
<comment type="caution">
    <text evidence="3">The sequence shown here is derived from an EMBL/GenBank/DDBJ whole genome shotgun (WGS) entry which is preliminary data.</text>
</comment>